<feature type="compositionally biased region" description="Low complexity" evidence="13">
    <location>
        <begin position="333"/>
        <end position="350"/>
    </location>
</feature>
<dbReference type="HOGENOM" id="CLU_027285_2_0_1"/>
<dbReference type="OrthoDB" id="4082933at2759"/>
<feature type="signal peptide" evidence="14">
    <location>
        <begin position="1"/>
        <end position="19"/>
    </location>
</feature>
<keyword evidence="16" id="KW-1185">Reference proteome</keyword>
<comment type="similarity">
    <text evidence="2">Belongs to the glycosyl hydrolase 17 family.</text>
</comment>
<dbReference type="PANTHER" id="PTHR16631:SF24">
    <property type="entry name" value="FAMILY 17 GLUCOSIDASE SCW11-RELATED"/>
    <property type="match status" value="1"/>
</dbReference>
<evidence type="ECO:0000256" key="13">
    <source>
        <dbReference type="SAM" id="MobiDB-lite"/>
    </source>
</evidence>
<dbReference type="Proteomes" id="UP000006753">
    <property type="component" value="Unassembled WGS sequence"/>
</dbReference>
<evidence type="ECO:0000313" key="16">
    <source>
        <dbReference type="Proteomes" id="UP000006753"/>
    </source>
</evidence>
<evidence type="ECO:0000256" key="9">
    <source>
        <dbReference type="ARBA" id="ARBA00039284"/>
    </source>
</evidence>
<comment type="subcellular location">
    <subcellularLocation>
        <location evidence="1">Secreted</location>
        <location evidence="1">Cell wall</location>
    </subcellularLocation>
</comment>
<keyword evidence="6" id="KW-0378">Hydrolase</keyword>
<sequence length="618" mass="63575">MKAGALAVAAALAIGASAGKRIAARRYAHAEFHERAVYPTAASLSPTAPAAEETCGCTTIYSTFTGEGVLYFPPAPTIYAINSTSSVAPSPHPATATLPNNSKVHVSTEYPSPVVPTPMATICPTPGVYTIPATTVTLNESTTVCDATSTRIPAGNHTAGGVTTIVKTNTTVVCPYATVETNSGGVVTSTISTTTYVCPSAGTYTIAPFTTSVPTPIVWVYPTPAVYNPGTYVQSEVVTTITETNVVVFCPYTSSEAPVPVPTYVAPPVIIKPSTPEAPVPVPTYVAPPVIVKPSTPEAPVPVYTYVAPPVIVKPSTSEAPVPVSTYVAPPVVKPTPSSSPAKSTPTASPNPGGLGTSGNQWAMTYSPYQNNGECKNAASVSSDIATIAKAGFTTVRVYSSDCSGLENIGAACEANGIKMILGIFISSTGISGAAEQLTDIVSWGKWNLVELIVVGNEAIFNGHCSAAELAAFILSCKAAMGPGGYTGPITTTETLDVWQKNAASLCPTVDVVGCNIHPFFNPEVDAGSAGEFTASQLKIVDEICPGKYGVNLETGWPSSGSCNGKACPGVSEQATAIKGISAACGGRSVMFSYVDDLWKAPGAFNCEQSWGSIHNFE</sequence>
<keyword evidence="3" id="KW-0134">Cell wall</keyword>
<evidence type="ECO:0000256" key="2">
    <source>
        <dbReference type="ARBA" id="ARBA00008773"/>
    </source>
</evidence>
<proteinExistence type="inferred from homology"/>
<evidence type="ECO:0000256" key="10">
    <source>
        <dbReference type="ARBA" id="ARBA00041495"/>
    </source>
</evidence>
<feature type="chain" id="PRO_5003853320" description="Probable beta-glucosidase btgE" evidence="14">
    <location>
        <begin position="20"/>
        <end position="618"/>
    </location>
</feature>
<reference evidence="15 16" key="1">
    <citation type="journal article" date="2012" name="BMC Genomics">
        <title>Sequencing the genome of Marssonina brunnea reveals fungus-poplar co-evolution.</title>
        <authorList>
            <person name="Zhu S."/>
            <person name="Cao Y.-Z."/>
            <person name="Jiang C."/>
            <person name="Tan B.-Y."/>
            <person name="Wang Z."/>
            <person name="Feng S."/>
            <person name="Zhang L."/>
            <person name="Su X.-H."/>
            <person name="Brejova B."/>
            <person name="Vinar T."/>
            <person name="Xu M."/>
            <person name="Wang M.-X."/>
            <person name="Zhang S.-G."/>
            <person name="Huang M.-R."/>
            <person name="Wu R."/>
            <person name="Zhou Y."/>
        </authorList>
    </citation>
    <scope>NUCLEOTIDE SEQUENCE [LARGE SCALE GENOMIC DNA]</scope>
    <source>
        <strain evidence="15 16">MB_m1</strain>
    </source>
</reference>
<evidence type="ECO:0000313" key="15">
    <source>
        <dbReference type="EMBL" id="EKD19278.1"/>
    </source>
</evidence>
<feature type="region of interest" description="Disordered" evidence="13">
    <location>
        <begin position="333"/>
        <end position="359"/>
    </location>
</feature>
<evidence type="ECO:0000256" key="6">
    <source>
        <dbReference type="ARBA" id="ARBA00022801"/>
    </source>
</evidence>
<evidence type="ECO:0000256" key="11">
    <source>
        <dbReference type="ARBA" id="ARBA00041516"/>
    </source>
</evidence>
<dbReference type="GeneID" id="18758450"/>
<keyword evidence="5 14" id="KW-0732">Signal</keyword>
<evidence type="ECO:0000256" key="7">
    <source>
        <dbReference type="ARBA" id="ARBA00023295"/>
    </source>
</evidence>
<evidence type="ECO:0000256" key="4">
    <source>
        <dbReference type="ARBA" id="ARBA00022525"/>
    </source>
</evidence>
<dbReference type="InParanoid" id="K1XEI4"/>
<evidence type="ECO:0000256" key="3">
    <source>
        <dbReference type="ARBA" id="ARBA00022512"/>
    </source>
</evidence>
<dbReference type="PANTHER" id="PTHR16631">
    <property type="entry name" value="GLUCAN 1,3-BETA-GLUCOSIDASE"/>
    <property type="match status" value="1"/>
</dbReference>
<organism evidence="15 16">
    <name type="scientific">Marssonina brunnea f. sp. multigermtubi (strain MB_m1)</name>
    <name type="common">Marssonina leaf spot fungus</name>
    <dbReference type="NCBI Taxonomy" id="1072389"/>
    <lineage>
        <taxon>Eukaryota</taxon>
        <taxon>Fungi</taxon>
        <taxon>Dikarya</taxon>
        <taxon>Ascomycota</taxon>
        <taxon>Pezizomycotina</taxon>
        <taxon>Leotiomycetes</taxon>
        <taxon>Helotiales</taxon>
        <taxon>Drepanopezizaceae</taxon>
        <taxon>Drepanopeziza</taxon>
    </lineage>
</organism>
<keyword evidence="4" id="KW-0964">Secreted</keyword>
<dbReference type="InterPro" id="IPR017853">
    <property type="entry name" value="GH"/>
</dbReference>
<dbReference type="GO" id="GO:0042973">
    <property type="term" value="F:glucan endo-1,3-beta-D-glucosidase activity"/>
    <property type="evidence" value="ECO:0007669"/>
    <property type="project" value="TreeGrafter"/>
</dbReference>
<dbReference type="GO" id="GO:0009277">
    <property type="term" value="C:fungal-type cell wall"/>
    <property type="evidence" value="ECO:0007669"/>
    <property type="project" value="TreeGrafter"/>
</dbReference>
<comment type="function">
    <text evidence="8">Beta-glucosidases are one of a number of cellulolytic enzymes involved in the degradation of cellulosic biomass. Catalyzes the last step releasing glucose from the inhibitory cellobiose.</text>
</comment>
<dbReference type="GO" id="GO:0005576">
    <property type="term" value="C:extracellular region"/>
    <property type="evidence" value="ECO:0007669"/>
    <property type="project" value="TreeGrafter"/>
</dbReference>
<keyword evidence="7" id="KW-0326">Glycosidase</keyword>
<dbReference type="OMA" id="VVCPYAT"/>
<evidence type="ECO:0000256" key="8">
    <source>
        <dbReference type="ARBA" id="ARBA00024983"/>
    </source>
</evidence>
<name>K1XEI4_MARBU</name>
<dbReference type="KEGG" id="mbe:MBM_02515"/>
<dbReference type="GO" id="GO:0071555">
    <property type="term" value="P:cell wall organization"/>
    <property type="evidence" value="ECO:0007669"/>
    <property type="project" value="TreeGrafter"/>
</dbReference>
<accession>K1XEI4</accession>
<dbReference type="InterPro" id="IPR050732">
    <property type="entry name" value="Beta-glucan_modifiers"/>
</dbReference>
<dbReference type="eggNOG" id="ENOG502QS0R">
    <property type="taxonomic scope" value="Eukaryota"/>
</dbReference>
<gene>
    <name evidence="15" type="ORF">MBM_02515</name>
</gene>
<dbReference type="RefSeq" id="XP_007290404.1">
    <property type="nucleotide sequence ID" value="XM_007290342.1"/>
</dbReference>
<dbReference type="STRING" id="1072389.K1XEI4"/>
<dbReference type="AlphaFoldDB" id="K1XEI4"/>
<protein>
    <recommendedName>
        <fullName evidence="9">Probable beta-glucosidase btgE</fullName>
    </recommendedName>
    <alternativeName>
        <fullName evidence="10">Beta-D-glucoside glucohydrolase btgE</fullName>
    </alternativeName>
    <alternativeName>
        <fullName evidence="12">Cellobiase btgE</fullName>
    </alternativeName>
    <alternativeName>
        <fullName evidence="11">Gentiobiase btgE</fullName>
    </alternativeName>
</protein>
<evidence type="ECO:0000256" key="1">
    <source>
        <dbReference type="ARBA" id="ARBA00004191"/>
    </source>
</evidence>
<dbReference type="GO" id="GO:0009986">
    <property type="term" value="C:cell surface"/>
    <property type="evidence" value="ECO:0007669"/>
    <property type="project" value="TreeGrafter"/>
</dbReference>
<evidence type="ECO:0000256" key="12">
    <source>
        <dbReference type="ARBA" id="ARBA00042762"/>
    </source>
</evidence>
<dbReference type="SUPFAM" id="SSF51445">
    <property type="entry name" value="(Trans)glycosidases"/>
    <property type="match status" value="1"/>
</dbReference>
<dbReference type="EMBL" id="JH921431">
    <property type="protein sequence ID" value="EKD19278.1"/>
    <property type="molecule type" value="Genomic_DNA"/>
</dbReference>
<evidence type="ECO:0000256" key="14">
    <source>
        <dbReference type="SAM" id="SignalP"/>
    </source>
</evidence>
<evidence type="ECO:0000256" key="5">
    <source>
        <dbReference type="ARBA" id="ARBA00022729"/>
    </source>
</evidence>